<name>A0A1B6KE27_9HEMI</name>
<evidence type="ECO:0000313" key="2">
    <source>
        <dbReference type="EMBL" id="JAT09709.1"/>
    </source>
</evidence>
<organism evidence="2">
    <name type="scientific">Graphocephala atropunctata</name>
    <dbReference type="NCBI Taxonomy" id="36148"/>
    <lineage>
        <taxon>Eukaryota</taxon>
        <taxon>Metazoa</taxon>
        <taxon>Ecdysozoa</taxon>
        <taxon>Arthropoda</taxon>
        <taxon>Hexapoda</taxon>
        <taxon>Insecta</taxon>
        <taxon>Pterygota</taxon>
        <taxon>Neoptera</taxon>
        <taxon>Paraneoptera</taxon>
        <taxon>Hemiptera</taxon>
        <taxon>Auchenorrhyncha</taxon>
        <taxon>Membracoidea</taxon>
        <taxon>Cicadellidae</taxon>
        <taxon>Cicadellinae</taxon>
        <taxon>Cicadellini</taxon>
        <taxon>Graphocephala</taxon>
    </lineage>
</organism>
<accession>A0A1B6KE27</accession>
<dbReference type="EMBL" id="GEBQ01030268">
    <property type="protein sequence ID" value="JAT09709.1"/>
    <property type="molecule type" value="Transcribed_RNA"/>
</dbReference>
<feature type="non-terminal residue" evidence="2">
    <location>
        <position position="1"/>
    </location>
</feature>
<reference evidence="2" key="1">
    <citation type="submission" date="2015-11" db="EMBL/GenBank/DDBJ databases">
        <title>De novo transcriptome assembly of four potential Pierce s Disease insect vectors from Arizona vineyards.</title>
        <authorList>
            <person name="Tassone E.E."/>
        </authorList>
    </citation>
    <scope>NUCLEOTIDE SEQUENCE</scope>
</reference>
<proteinExistence type="predicted"/>
<feature type="region of interest" description="Disordered" evidence="1">
    <location>
        <begin position="40"/>
        <end position="190"/>
    </location>
</feature>
<feature type="compositionally biased region" description="Polar residues" evidence="1">
    <location>
        <begin position="161"/>
        <end position="180"/>
    </location>
</feature>
<feature type="compositionally biased region" description="Pro residues" evidence="1">
    <location>
        <begin position="144"/>
        <end position="153"/>
    </location>
</feature>
<dbReference type="AlphaFoldDB" id="A0A1B6KE27"/>
<feature type="region of interest" description="Disordered" evidence="1">
    <location>
        <begin position="1"/>
        <end position="24"/>
    </location>
</feature>
<sequence>DYRDFTPHRSIEEPAVEPVKRSTVHPQVVYQMPKSTQVYVAPHLLGHSNSGSGAGSNEGGERGGMSTPRSSSSDNYRRNFAQGALPHSLVSSDSEVSQPNTRPTSRNLHRSRSASPGRTSPPLVTPGEITLHLKQLKILQQPASPVPPAPPSISTPEPSSLDTDSGPPSTQPSSEINTSPGAGAPPRLGLSALAQPFARNPKSFRPIAFNPTPNKVAQIAM</sequence>
<feature type="compositionally biased region" description="Basic and acidic residues" evidence="1">
    <location>
        <begin position="1"/>
        <end position="12"/>
    </location>
</feature>
<gene>
    <name evidence="2" type="ORF">g.23074</name>
</gene>
<protein>
    <submittedName>
        <fullName evidence="2">Uncharacterized protein</fullName>
    </submittedName>
</protein>
<evidence type="ECO:0000256" key="1">
    <source>
        <dbReference type="SAM" id="MobiDB-lite"/>
    </source>
</evidence>
<feature type="region of interest" description="Disordered" evidence="1">
    <location>
        <begin position="202"/>
        <end position="221"/>
    </location>
</feature>
<feature type="compositionally biased region" description="Polar residues" evidence="1">
    <location>
        <begin position="89"/>
        <end position="106"/>
    </location>
</feature>